<proteinExistence type="predicted"/>
<evidence type="ECO:0000313" key="1">
    <source>
        <dbReference type="EMBL" id="CAG8732934.1"/>
    </source>
</evidence>
<feature type="non-terminal residue" evidence="1">
    <location>
        <position position="1"/>
    </location>
</feature>
<dbReference type="OrthoDB" id="2425617at2759"/>
<dbReference type="SUPFAM" id="SSF52540">
    <property type="entry name" value="P-loop containing nucleoside triphosphate hydrolases"/>
    <property type="match status" value="1"/>
</dbReference>
<accession>A0A9N9IGQ9</accession>
<keyword evidence="2" id="KW-1185">Reference proteome</keyword>
<dbReference type="EMBL" id="CAJVPY010012257">
    <property type="protein sequence ID" value="CAG8732934.1"/>
    <property type="molecule type" value="Genomic_DNA"/>
</dbReference>
<dbReference type="InterPro" id="IPR027417">
    <property type="entry name" value="P-loop_NTPase"/>
</dbReference>
<dbReference type="Gene3D" id="3.40.50.300">
    <property type="entry name" value="P-loop containing nucleotide triphosphate hydrolases"/>
    <property type="match status" value="1"/>
</dbReference>
<protein>
    <submittedName>
        <fullName evidence="1">24917_t:CDS:1</fullName>
    </submittedName>
</protein>
<dbReference type="Proteomes" id="UP000789405">
    <property type="component" value="Unassembled WGS sequence"/>
</dbReference>
<gene>
    <name evidence="1" type="ORF">DERYTH_LOCUS15285</name>
</gene>
<sequence length="174" mass="20191">MSLPNPPAWKFKCRYVRDAENIFGVDGENVKSSDLKFVENDFKKGIYDENLHVFIKTTNIHVDNKYTIKVEFLNPGWNLRPNKNYIDGAILVYDVSQTDGLEKIIDISHEYVHNDSYYVANEIPIMIVANNWDKNKKSRDDLLKEVKNFVGEEFLCTITSKEEKISPGLEEILK</sequence>
<evidence type="ECO:0000313" key="2">
    <source>
        <dbReference type="Proteomes" id="UP000789405"/>
    </source>
</evidence>
<reference evidence="1" key="1">
    <citation type="submission" date="2021-06" db="EMBL/GenBank/DDBJ databases">
        <authorList>
            <person name="Kallberg Y."/>
            <person name="Tangrot J."/>
            <person name="Rosling A."/>
        </authorList>
    </citation>
    <scope>NUCLEOTIDE SEQUENCE</scope>
    <source>
        <strain evidence="1">MA453B</strain>
    </source>
</reference>
<dbReference type="AlphaFoldDB" id="A0A9N9IGQ9"/>
<name>A0A9N9IGQ9_9GLOM</name>
<comment type="caution">
    <text evidence="1">The sequence shown here is derived from an EMBL/GenBank/DDBJ whole genome shotgun (WGS) entry which is preliminary data.</text>
</comment>
<organism evidence="1 2">
    <name type="scientific">Dentiscutata erythropus</name>
    <dbReference type="NCBI Taxonomy" id="1348616"/>
    <lineage>
        <taxon>Eukaryota</taxon>
        <taxon>Fungi</taxon>
        <taxon>Fungi incertae sedis</taxon>
        <taxon>Mucoromycota</taxon>
        <taxon>Glomeromycotina</taxon>
        <taxon>Glomeromycetes</taxon>
        <taxon>Diversisporales</taxon>
        <taxon>Gigasporaceae</taxon>
        <taxon>Dentiscutata</taxon>
    </lineage>
</organism>